<dbReference type="GO" id="GO:0050793">
    <property type="term" value="P:regulation of developmental process"/>
    <property type="evidence" value="ECO:0007669"/>
    <property type="project" value="TreeGrafter"/>
</dbReference>
<dbReference type="AlphaFoldDB" id="B0LK10"/>
<dbReference type="SUPFAM" id="SSF46689">
    <property type="entry name" value="Homeodomain-like"/>
    <property type="match status" value="1"/>
</dbReference>
<keyword evidence="9" id="KW-0539">Nucleus</keyword>
<keyword evidence="5" id="KW-0805">Transcription regulation</keyword>
<dbReference type="EMBL" id="EU200155">
    <property type="protein sequence ID" value="ABY61021.1"/>
    <property type="molecule type" value="mRNA"/>
</dbReference>
<keyword evidence="6" id="KW-0238">DNA-binding</keyword>
<evidence type="ECO:0000256" key="7">
    <source>
        <dbReference type="ARBA" id="ARBA00023155"/>
    </source>
</evidence>
<dbReference type="Gene3D" id="1.10.10.60">
    <property type="entry name" value="Homeodomain-like"/>
    <property type="match status" value="1"/>
</dbReference>
<dbReference type="GO" id="GO:0000976">
    <property type="term" value="F:transcription cis-regulatory region binding"/>
    <property type="evidence" value="ECO:0007669"/>
    <property type="project" value="TreeGrafter"/>
</dbReference>
<evidence type="ECO:0000256" key="1">
    <source>
        <dbReference type="ARBA" id="ARBA00004123"/>
    </source>
</evidence>
<comment type="subcellular location">
    <subcellularLocation>
        <location evidence="1">Nucleus</location>
    </subcellularLocation>
</comment>
<keyword evidence="7 12" id="KW-0371">Homeobox</keyword>
<gene>
    <name evidence="12" type="primary">ZHD2</name>
</gene>
<keyword evidence="8" id="KW-0804">Transcription</keyword>
<keyword evidence="4" id="KW-0862">Zinc</keyword>
<protein>
    <submittedName>
        <fullName evidence="12">Zinc finger-homeodomain protein 2</fullName>
    </submittedName>
</protein>
<dbReference type="InterPro" id="IPR006456">
    <property type="entry name" value="ZF_HD_homeobox_Cys/His_dimer"/>
</dbReference>
<dbReference type="Pfam" id="PF04770">
    <property type="entry name" value="ZF-HD_dimer"/>
    <property type="match status" value="1"/>
</dbReference>
<feature type="compositionally biased region" description="Basic and acidic residues" evidence="10">
    <location>
        <begin position="107"/>
        <end position="117"/>
    </location>
</feature>
<evidence type="ECO:0000259" key="11">
    <source>
        <dbReference type="PROSITE" id="PS51523"/>
    </source>
</evidence>
<dbReference type="InterPro" id="IPR009057">
    <property type="entry name" value="Homeodomain-like_sf"/>
</dbReference>
<name>B0LK10_ESCCA</name>
<evidence type="ECO:0000256" key="2">
    <source>
        <dbReference type="ARBA" id="ARBA00022723"/>
    </source>
</evidence>
<dbReference type="PANTHER" id="PTHR31948">
    <property type="entry name" value="ZINC-FINGER HOMEODOMAIN PROTEIN 2"/>
    <property type="match status" value="1"/>
</dbReference>
<keyword evidence="2" id="KW-0479">Metal-binding</keyword>
<dbReference type="NCBIfam" id="TIGR01566">
    <property type="entry name" value="ZF_HD_prot_N"/>
    <property type="match status" value="1"/>
</dbReference>
<feature type="non-terminal residue" evidence="12">
    <location>
        <position position="1"/>
    </location>
</feature>
<evidence type="ECO:0000256" key="4">
    <source>
        <dbReference type="ARBA" id="ARBA00022833"/>
    </source>
</evidence>
<dbReference type="GO" id="GO:0008270">
    <property type="term" value="F:zinc ion binding"/>
    <property type="evidence" value="ECO:0007669"/>
    <property type="project" value="UniProtKB-KW"/>
</dbReference>
<reference evidence="12" key="1">
    <citation type="journal article" date="2008" name="J. Integr. Plant Biol.">
        <title>Phylogenetic analysis of the plant-specific zinc finger-homeobox and mini zinc finger gene families.</title>
        <authorList>
            <person name="Hu W."/>
            <person name="dePamphilis C.W."/>
            <person name="Ma H."/>
        </authorList>
    </citation>
    <scope>NUCLEOTIDE SEQUENCE</scope>
</reference>
<evidence type="ECO:0000256" key="9">
    <source>
        <dbReference type="ARBA" id="ARBA00023242"/>
    </source>
</evidence>
<evidence type="ECO:0000256" key="10">
    <source>
        <dbReference type="SAM" id="MobiDB-lite"/>
    </source>
</evidence>
<evidence type="ECO:0000313" key="12">
    <source>
        <dbReference type="EMBL" id="ABY61021.1"/>
    </source>
</evidence>
<feature type="region of interest" description="Disordered" evidence="10">
    <location>
        <begin position="23"/>
        <end position="42"/>
    </location>
</feature>
<dbReference type="InterPro" id="IPR006455">
    <property type="entry name" value="Homeodomain_ZF_HD"/>
</dbReference>
<evidence type="ECO:0000256" key="8">
    <source>
        <dbReference type="ARBA" id="ARBA00023163"/>
    </source>
</evidence>
<feature type="region of interest" description="Disordered" evidence="10">
    <location>
        <begin position="107"/>
        <end position="126"/>
    </location>
</feature>
<evidence type="ECO:0000256" key="6">
    <source>
        <dbReference type="ARBA" id="ARBA00023125"/>
    </source>
</evidence>
<feature type="domain" description="ZF-HD dimerization-type" evidence="11">
    <location>
        <begin position="55"/>
        <end position="104"/>
    </location>
</feature>
<dbReference type="GO" id="GO:0003700">
    <property type="term" value="F:DNA-binding transcription factor activity"/>
    <property type="evidence" value="ECO:0007669"/>
    <property type="project" value="TreeGrafter"/>
</dbReference>
<organism evidence="12">
    <name type="scientific">Eschscholzia californica</name>
    <name type="common">California poppy</name>
    <dbReference type="NCBI Taxonomy" id="3467"/>
    <lineage>
        <taxon>Eukaryota</taxon>
        <taxon>Viridiplantae</taxon>
        <taxon>Streptophyta</taxon>
        <taxon>Embryophyta</taxon>
        <taxon>Tracheophyta</taxon>
        <taxon>Spermatophyta</taxon>
        <taxon>Magnoliopsida</taxon>
        <taxon>Ranunculales</taxon>
        <taxon>Papaveraceae</taxon>
        <taxon>Papaveroideae</taxon>
        <taxon>Eschscholzia</taxon>
    </lineage>
</organism>
<accession>B0LK10</accession>
<dbReference type="FunFam" id="1.10.10.60:FF:000257">
    <property type="entry name" value="Zinc-finger homeodomain protein 2"/>
    <property type="match status" value="1"/>
</dbReference>
<dbReference type="PROSITE" id="PS51523">
    <property type="entry name" value="ZF_HD_DIMER"/>
    <property type="match status" value="1"/>
</dbReference>
<dbReference type="PANTHER" id="PTHR31948:SF163">
    <property type="entry name" value="ZINC-FINGER HOMEODOMAIN PROTEIN 3"/>
    <property type="match status" value="1"/>
</dbReference>
<keyword evidence="3" id="KW-0863">Zinc-finger</keyword>
<sequence>ISNPIPITSIHSHGHIIHLNPSPKNHILLPPPTPSSRTTQNLKDHKPYTKVVIKYKECLKNHAASLGGSAFDGCCEFMPSGKEGTLESFKCSACNCHRNFHRKDIDHQEGESSDHHNPPPPNYDDLKKNIIKTTKPILTQTQVLDSKVIRYTSTPSSAITSPHKKITTTTMPQNLGSSSLPLLDHQSDHEIEPDDDHKSLVGTNNIVPPPLGLKKRFRTKFTQEQKEKLLSFAEKVGWKIQKVEESVVHQICQEIGIKKRVLKVWMHNNKHILGRKNFTTSSTTTN</sequence>
<proteinExistence type="evidence at transcript level"/>
<evidence type="ECO:0000256" key="5">
    <source>
        <dbReference type="ARBA" id="ARBA00023015"/>
    </source>
</evidence>
<evidence type="ECO:0000256" key="3">
    <source>
        <dbReference type="ARBA" id="ARBA00022771"/>
    </source>
</evidence>
<dbReference type="GO" id="GO:0005634">
    <property type="term" value="C:nucleus"/>
    <property type="evidence" value="ECO:0007669"/>
    <property type="project" value="UniProtKB-SubCell"/>
</dbReference>
<dbReference type="NCBIfam" id="TIGR01565">
    <property type="entry name" value="homeo_ZF_HD"/>
    <property type="match status" value="1"/>
</dbReference>